<keyword evidence="1" id="KW-0472">Membrane</keyword>
<gene>
    <name evidence="2" type="ORF">SAMN05421782_10831</name>
</gene>
<feature type="transmembrane region" description="Helical" evidence="1">
    <location>
        <begin position="67"/>
        <end position="87"/>
    </location>
</feature>
<feature type="transmembrane region" description="Helical" evidence="1">
    <location>
        <begin position="37"/>
        <end position="60"/>
    </location>
</feature>
<accession>A0AAX2DQH4</accession>
<dbReference type="EMBL" id="FNMX01000008">
    <property type="protein sequence ID" value="SDW91522.1"/>
    <property type="molecule type" value="Genomic_DNA"/>
</dbReference>
<organism evidence="2 3">
    <name type="scientific">Listeria ivanovii</name>
    <dbReference type="NCBI Taxonomy" id="1638"/>
    <lineage>
        <taxon>Bacteria</taxon>
        <taxon>Bacillati</taxon>
        <taxon>Bacillota</taxon>
        <taxon>Bacilli</taxon>
        <taxon>Bacillales</taxon>
        <taxon>Listeriaceae</taxon>
        <taxon>Listeria</taxon>
    </lineage>
</organism>
<dbReference type="Proteomes" id="UP000183610">
    <property type="component" value="Unassembled WGS sequence"/>
</dbReference>
<reference evidence="2 3" key="1">
    <citation type="submission" date="2016-10" db="EMBL/GenBank/DDBJ databases">
        <authorList>
            <person name="Varghese N."/>
            <person name="Submissions S."/>
        </authorList>
    </citation>
    <scope>NUCLEOTIDE SEQUENCE [LARGE SCALE GENOMIC DNA]</scope>
    <source>
        <strain evidence="2 3">ATCC 49954</strain>
    </source>
</reference>
<keyword evidence="1" id="KW-1133">Transmembrane helix</keyword>
<evidence type="ECO:0000256" key="1">
    <source>
        <dbReference type="SAM" id="Phobius"/>
    </source>
</evidence>
<name>A0AAX2DQH4_LISIV</name>
<proteinExistence type="predicted"/>
<keyword evidence="1" id="KW-0812">Transmembrane</keyword>
<feature type="transmembrane region" description="Helical" evidence="1">
    <location>
        <begin position="93"/>
        <end position="114"/>
    </location>
</feature>
<evidence type="ECO:0000313" key="2">
    <source>
        <dbReference type="EMBL" id="SDW91522.1"/>
    </source>
</evidence>
<comment type="caution">
    <text evidence="2">The sequence shown here is derived from an EMBL/GenBank/DDBJ whole genome shotgun (WGS) entry which is preliminary data.</text>
</comment>
<protein>
    <submittedName>
        <fullName evidence="2">Uncharacterized protein</fullName>
    </submittedName>
</protein>
<sequence>MNFLISFLCVTTGLFSAYILNEYIDTKLLKSIRSEKFIYFIFTGIIVCSLTLSYALFVVWNIKSSGLLVVTVLNILITILIWIIFYLKKSKKLIFISATWNVLMCCYMVYLFYISFVKIN</sequence>
<dbReference type="AlphaFoldDB" id="A0AAX2DQH4"/>
<evidence type="ECO:0000313" key="3">
    <source>
        <dbReference type="Proteomes" id="UP000183610"/>
    </source>
</evidence>